<dbReference type="AlphaFoldDB" id="A0A7H9BJG2"/>
<organism evidence="1 2">
    <name type="scientific">Chitinibacter bivalviorum</name>
    <dbReference type="NCBI Taxonomy" id="2739434"/>
    <lineage>
        <taxon>Bacteria</taxon>
        <taxon>Pseudomonadati</taxon>
        <taxon>Pseudomonadota</taxon>
        <taxon>Betaproteobacteria</taxon>
        <taxon>Neisseriales</taxon>
        <taxon>Chitinibacteraceae</taxon>
        <taxon>Chitinibacter</taxon>
    </lineage>
</organism>
<dbReference type="Proteomes" id="UP000509597">
    <property type="component" value="Chromosome"/>
</dbReference>
<evidence type="ECO:0000313" key="1">
    <source>
        <dbReference type="EMBL" id="QLG88609.1"/>
    </source>
</evidence>
<gene>
    <name evidence="1" type="ORF">HQ393_10375</name>
</gene>
<name>A0A7H9BJG2_9NEIS</name>
<dbReference type="RefSeq" id="WP_179355121.1">
    <property type="nucleotide sequence ID" value="NZ_CP058627.1"/>
</dbReference>
<reference evidence="1 2" key="1">
    <citation type="submission" date="2020-07" db="EMBL/GenBank/DDBJ databases">
        <title>Complete genome sequence of Chitinibacter sp. 2T18.</title>
        <authorList>
            <person name="Bae J.-W."/>
            <person name="Choi J.-W."/>
        </authorList>
    </citation>
    <scope>NUCLEOTIDE SEQUENCE [LARGE SCALE GENOMIC DNA]</scope>
    <source>
        <strain evidence="1 2">2T18</strain>
    </source>
</reference>
<keyword evidence="2" id="KW-1185">Reference proteome</keyword>
<dbReference type="EMBL" id="CP058627">
    <property type="protein sequence ID" value="QLG88609.1"/>
    <property type="molecule type" value="Genomic_DNA"/>
</dbReference>
<sequence length="344" mass="38351">MSIAKKHAEQTNKFICMRDLIVGLQRGSEDAVSPEQVAQVLIQYLETDKSMPTIAKKIDWHDIDHTNPAGISKAREYLSSVAKHNTVDSILHNEKNQYGTDFGFLTDEIIKFLEEQDIAYIPAKIKPFKAVAELTQQETIDHEWIPAHVKSMRVLTATQAALAWAGIDPMQVSTLQKAEHENWTGWEEAKARKAAILQGLAFGELQAISAKVFIVRNSFGDGDEEAINPAEISPAHLDQLYEATFKTGDILKWLETSHEHHSPHTQTSTQQANTIRGDTFGKLAAAIAAFPDKYPNYQSNAPQSKAIGAWLVESFSCGNMGKNNQLPREAIVFCSIIKEHFDLK</sequence>
<protein>
    <submittedName>
        <fullName evidence="1">Uncharacterized protein</fullName>
    </submittedName>
</protein>
<proteinExistence type="predicted"/>
<accession>A0A7H9BJG2</accession>
<dbReference type="KEGG" id="chiz:HQ393_10375"/>
<evidence type="ECO:0000313" key="2">
    <source>
        <dbReference type="Proteomes" id="UP000509597"/>
    </source>
</evidence>